<reference evidence="1" key="1">
    <citation type="submission" date="2023-03" db="EMBL/GenBank/DDBJ databases">
        <title>Massive genome expansion in bonnet fungi (Mycena s.s.) driven by repeated elements and novel gene families across ecological guilds.</title>
        <authorList>
            <consortium name="Lawrence Berkeley National Laboratory"/>
            <person name="Harder C.B."/>
            <person name="Miyauchi S."/>
            <person name="Viragh M."/>
            <person name="Kuo A."/>
            <person name="Thoen E."/>
            <person name="Andreopoulos B."/>
            <person name="Lu D."/>
            <person name="Skrede I."/>
            <person name="Drula E."/>
            <person name="Henrissat B."/>
            <person name="Morin E."/>
            <person name="Kohler A."/>
            <person name="Barry K."/>
            <person name="LaButti K."/>
            <person name="Morin E."/>
            <person name="Salamov A."/>
            <person name="Lipzen A."/>
            <person name="Mereny Z."/>
            <person name="Hegedus B."/>
            <person name="Baldrian P."/>
            <person name="Stursova M."/>
            <person name="Weitz H."/>
            <person name="Taylor A."/>
            <person name="Grigoriev I.V."/>
            <person name="Nagy L.G."/>
            <person name="Martin F."/>
            <person name="Kauserud H."/>
        </authorList>
    </citation>
    <scope>NUCLEOTIDE SEQUENCE</scope>
    <source>
        <strain evidence="1">CBHHK002</strain>
    </source>
</reference>
<proteinExistence type="predicted"/>
<dbReference type="AlphaFoldDB" id="A0AAD7E9P1"/>
<keyword evidence="2" id="KW-1185">Reference proteome</keyword>
<evidence type="ECO:0000313" key="1">
    <source>
        <dbReference type="EMBL" id="KAJ7305519.1"/>
    </source>
</evidence>
<organism evidence="1 2">
    <name type="scientific">Mycena albidolilacea</name>
    <dbReference type="NCBI Taxonomy" id="1033008"/>
    <lineage>
        <taxon>Eukaryota</taxon>
        <taxon>Fungi</taxon>
        <taxon>Dikarya</taxon>
        <taxon>Basidiomycota</taxon>
        <taxon>Agaricomycotina</taxon>
        <taxon>Agaricomycetes</taxon>
        <taxon>Agaricomycetidae</taxon>
        <taxon>Agaricales</taxon>
        <taxon>Marasmiineae</taxon>
        <taxon>Mycenaceae</taxon>
        <taxon>Mycena</taxon>
    </lineage>
</organism>
<evidence type="ECO:0000313" key="2">
    <source>
        <dbReference type="Proteomes" id="UP001218218"/>
    </source>
</evidence>
<comment type="caution">
    <text evidence="1">The sequence shown here is derived from an EMBL/GenBank/DDBJ whole genome shotgun (WGS) entry which is preliminary data.</text>
</comment>
<dbReference type="Proteomes" id="UP001218218">
    <property type="component" value="Unassembled WGS sequence"/>
</dbReference>
<protein>
    <submittedName>
        <fullName evidence="1">Uncharacterized protein</fullName>
    </submittedName>
</protein>
<accession>A0AAD7E9P1</accession>
<name>A0AAD7E9P1_9AGAR</name>
<sequence length="155" mass="17789">MPAHLMPSTATARVRCRDERSKPLDLNGQRQRKRMRGDRWSWCGELRIRIQRKELRPRRPRPLLRKSSRRLFAHSVVSSYALAPVPTLLSTVSRVKAHGKDGRIATLQLSQSLHLSGHSASPSYAIYPPPPVQQHIWPRFPLVARVPPSHYVLSR</sequence>
<gene>
    <name evidence="1" type="ORF">DFH08DRAFT_902638</name>
</gene>
<dbReference type="EMBL" id="JARIHO010000096">
    <property type="protein sequence ID" value="KAJ7305519.1"/>
    <property type="molecule type" value="Genomic_DNA"/>
</dbReference>